<dbReference type="EMBL" id="PDWN01000001">
    <property type="protein sequence ID" value="KAF1697516.1"/>
    <property type="molecule type" value="Genomic_DNA"/>
</dbReference>
<feature type="chain" id="PRO_5047008773" description="EthD domain-containing protein" evidence="1">
    <location>
        <begin position="20"/>
        <end position="168"/>
    </location>
</feature>
<protein>
    <recommendedName>
        <fullName evidence="4">EthD domain-containing protein</fullName>
    </recommendedName>
</protein>
<sequence>MIGKKHLLSIVAAIGLAVAGIQGVAAQALSGRDLPDRPRVGVSYYKVPPGKHDEWLALYKKWHRPIMEAQIKAGTTTSSNLYALRNHQIGSPYDFVIISVSPAEPKPLGLSRGELIKKLFPDIEAYVAGEKRRWELTVDHWDTSLLEIDIDDPNPSVYYPIIDGRVVR</sequence>
<dbReference type="Proteomes" id="UP000788419">
    <property type="component" value="Unassembled WGS sequence"/>
</dbReference>
<evidence type="ECO:0000313" key="2">
    <source>
        <dbReference type="EMBL" id="KAF1697516.1"/>
    </source>
</evidence>
<name>A0ABQ6ZBU2_9GAMM</name>
<reference evidence="2 3" key="1">
    <citation type="submission" date="2017-10" db="EMBL/GenBank/DDBJ databases">
        <title>Whole genome sequencing of members of genus Pseudoxanthomonas.</title>
        <authorList>
            <person name="Kumar S."/>
            <person name="Bansal K."/>
            <person name="Kaur A."/>
            <person name="Patil P."/>
            <person name="Sharma S."/>
            <person name="Patil P.B."/>
        </authorList>
    </citation>
    <scope>NUCLEOTIDE SEQUENCE [LARGE SCALE GENOMIC DNA]</scope>
    <source>
        <strain evidence="2 3">DSM 17801</strain>
    </source>
</reference>
<keyword evidence="3" id="KW-1185">Reference proteome</keyword>
<accession>A0ABQ6ZBU2</accession>
<evidence type="ECO:0000256" key="1">
    <source>
        <dbReference type="SAM" id="SignalP"/>
    </source>
</evidence>
<evidence type="ECO:0000313" key="3">
    <source>
        <dbReference type="Proteomes" id="UP000788419"/>
    </source>
</evidence>
<feature type="signal peptide" evidence="1">
    <location>
        <begin position="1"/>
        <end position="19"/>
    </location>
</feature>
<proteinExistence type="predicted"/>
<dbReference type="RefSeq" id="WP_162408140.1">
    <property type="nucleotide sequence ID" value="NZ_PDWN01000001.1"/>
</dbReference>
<gene>
    <name evidence="2" type="ORF">CSC65_01230</name>
</gene>
<comment type="caution">
    <text evidence="2">The sequence shown here is derived from an EMBL/GenBank/DDBJ whole genome shotgun (WGS) entry which is preliminary data.</text>
</comment>
<keyword evidence="1" id="KW-0732">Signal</keyword>
<evidence type="ECO:0008006" key="4">
    <source>
        <dbReference type="Google" id="ProtNLM"/>
    </source>
</evidence>
<organism evidence="2 3">
    <name type="scientific">Pseudoxanthomonas daejeonensis</name>
    <dbReference type="NCBI Taxonomy" id="266062"/>
    <lineage>
        <taxon>Bacteria</taxon>
        <taxon>Pseudomonadati</taxon>
        <taxon>Pseudomonadota</taxon>
        <taxon>Gammaproteobacteria</taxon>
        <taxon>Lysobacterales</taxon>
        <taxon>Lysobacteraceae</taxon>
        <taxon>Pseudoxanthomonas</taxon>
    </lineage>
</organism>